<name>A0A8X6YTH1_9ARAC</name>
<proteinExistence type="predicted"/>
<dbReference type="AlphaFoldDB" id="A0A8X6YTH1"/>
<comment type="caution">
    <text evidence="1">The sequence shown here is derived from an EMBL/GenBank/DDBJ whole genome shotgun (WGS) entry which is preliminary data.</text>
</comment>
<keyword evidence="2" id="KW-1185">Reference proteome</keyword>
<evidence type="ECO:0000313" key="2">
    <source>
        <dbReference type="Proteomes" id="UP000886998"/>
    </source>
</evidence>
<organism evidence="1 2">
    <name type="scientific">Trichonephila inaurata madagascariensis</name>
    <dbReference type="NCBI Taxonomy" id="2747483"/>
    <lineage>
        <taxon>Eukaryota</taxon>
        <taxon>Metazoa</taxon>
        <taxon>Ecdysozoa</taxon>
        <taxon>Arthropoda</taxon>
        <taxon>Chelicerata</taxon>
        <taxon>Arachnida</taxon>
        <taxon>Araneae</taxon>
        <taxon>Araneomorphae</taxon>
        <taxon>Entelegynae</taxon>
        <taxon>Araneoidea</taxon>
        <taxon>Nephilidae</taxon>
        <taxon>Trichonephila</taxon>
        <taxon>Trichonephila inaurata</taxon>
    </lineage>
</organism>
<gene>
    <name evidence="1" type="ORF">TNIN_175451</name>
</gene>
<reference evidence="1" key="1">
    <citation type="submission" date="2020-08" db="EMBL/GenBank/DDBJ databases">
        <title>Multicomponent nature underlies the extraordinary mechanical properties of spider dragline silk.</title>
        <authorList>
            <person name="Kono N."/>
            <person name="Nakamura H."/>
            <person name="Mori M."/>
            <person name="Yoshida Y."/>
            <person name="Ohtoshi R."/>
            <person name="Malay A.D."/>
            <person name="Moran D.A.P."/>
            <person name="Tomita M."/>
            <person name="Numata K."/>
            <person name="Arakawa K."/>
        </authorList>
    </citation>
    <scope>NUCLEOTIDE SEQUENCE</scope>
</reference>
<dbReference type="EMBL" id="BMAV01022087">
    <property type="protein sequence ID" value="GFY76693.1"/>
    <property type="molecule type" value="Genomic_DNA"/>
</dbReference>
<evidence type="ECO:0000313" key="1">
    <source>
        <dbReference type="EMBL" id="GFY76693.1"/>
    </source>
</evidence>
<accession>A0A8X6YTH1</accession>
<dbReference type="Proteomes" id="UP000886998">
    <property type="component" value="Unassembled WGS sequence"/>
</dbReference>
<sequence length="91" mass="10338">MDKRKRVQMPVIPLQLTAVSYGTGDNARDTETIKKTHQLKNKEADIMQSTKLIKKMLDCKICSILVQHEVKLRAGLAKSVGSFRNLVWLQT</sequence>
<protein>
    <submittedName>
        <fullName evidence="1">Uncharacterized protein</fullName>
    </submittedName>
</protein>